<dbReference type="EMBL" id="BAAAUT010000041">
    <property type="protein sequence ID" value="GAA3150792.1"/>
    <property type="molecule type" value="Genomic_DNA"/>
</dbReference>
<organism evidence="2 3">
    <name type="scientific">Planomonospora alba</name>
    <dbReference type="NCBI Taxonomy" id="161354"/>
    <lineage>
        <taxon>Bacteria</taxon>
        <taxon>Bacillati</taxon>
        <taxon>Actinomycetota</taxon>
        <taxon>Actinomycetes</taxon>
        <taxon>Streptosporangiales</taxon>
        <taxon>Streptosporangiaceae</taxon>
        <taxon>Planomonospora</taxon>
    </lineage>
</organism>
<name>A0ABP6NK27_9ACTN</name>
<evidence type="ECO:0000256" key="1">
    <source>
        <dbReference type="SAM" id="MobiDB-lite"/>
    </source>
</evidence>
<evidence type="ECO:0000313" key="2">
    <source>
        <dbReference type="EMBL" id="GAA3150792.1"/>
    </source>
</evidence>
<gene>
    <name evidence="2" type="ORF">GCM10010466_47370</name>
</gene>
<dbReference type="Proteomes" id="UP001500320">
    <property type="component" value="Unassembled WGS sequence"/>
</dbReference>
<comment type="caution">
    <text evidence="2">The sequence shown here is derived from an EMBL/GenBank/DDBJ whole genome shotgun (WGS) entry which is preliminary data.</text>
</comment>
<sequence>MVVFAAYRADHNNRINRDDRRYLLIIAAGHPLPGRPRPRAAPAVPPADRPGAPRNRHTLFSVPMQFRGPLLGGGAVAATVSVIIG</sequence>
<dbReference type="RefSeq" id="WP_344863030.1">
    <property type="nucleotide sequence ID" value="NZ_BAAAUT010000041.1"/>
</dbReference>
<protein>
    <submittedName>
        <fullName evidence="2">Uncharacterized protein</fullName>
    </submittedName>
</protein>
<reference evidence="3" key="1">
    <citation type="journal article" date="2019" name="Int. J. Syst. Evol. Microbiol.">
        <title>The Global Catalogue of Microorganisms (GCM) 10K type strain sequencing project: providing services to taxonomists for standard genome sequencing and annotation.</title>
        <authorList>
            <consortium name="The Broad Institute Genomics Platform"/>
            <consortium name="The Broad Institute Genome Sequencing Center for Infectious Disease"/>
            <person name="Wu L."/>
            <person name="Ma J."/>
        </authorList>
    </citation>
    <scope>NUCLEOTIDE SEQUENCE [LARGE SCALE GENOMIC DNA]</scope>
    <source>
        <strain evidence="3">JCM 9373</strain>
    </source>
</reference>
<feature type="region of interest" description="Disordered" evidence="1">
    <location>
        <begin position="34"/>
        <end position="55"/>
    </location>
</feature>
<evidence type="ECO:0000313" key="3">
    <source>
        <dbReference type="Proteomes" id="UP001500320"/>
    </source>
</evidence>
<keyword evidence="3" id="KW-1185">Reference proteome</keyword>
<accession>A0ABP6NK27</accession>
<proteinExistence type="predicted"/>